<dbReference type="Proteomes" id="UP000765160">
    <property type="component" value="Unassembled WGS sequence"/>
</dbReference>
<evidence type="ECO:0000313" key="1">
    <source>
        <dbReference type="EMBL" id="NKE48567.1"/>
    </source>
</evidence>
<keyword evidence="2" id="KW-1185">Reference proteome</keyword>
<dbReference type="SUPFAM" id="SSF52540">
    <property type="entry name" value="P-loop containing nucleoside triphosphate hydrolases"/>
    <property type="match status" value="1"/>
</dbReference>
<dbReference type="RefSeq" id="WP_168055069.1">
    <property type="nucleotide sequence ID" value="NZ_JAATJR010000010.1"/>
</dbReference>
<dbReference type="InterPro" id="IPR027417">
    <property type="entry name" value="P-loop_NTPase"/>
</dbReference>
<reference evidence="1 2" key="1">
    <citation type="submission" date="2020-03" db="EMBL/GenBank/DDBJ databases">
        <title>Roseomonas selenitidurans sp. nov. isolated from soil.</title>
        <authorList>
            <person name="Liu H."/>
        </authorList>
    </citation>
    <scope>NUCLEOTIDE SEQUENCE [LARGE SCALE GENOMIC DNA]</scope>
    <source>
        <strain evidence="1 2">JCM 15073</strain>
    </source>
</reference>
<keyword evidence="1" id="KW-0067">ATP-binding</keyword>
<accession>A0ABX1F888</accession>
<keyword evidence="1" id="KW-0547">Nucleotide-binding</keyword>
<dbReference type="EMBL" id="JAAVTX010000010">
    <property type="protein sequence ID" value="NKE48567.1"/>
    <property type="molecule type" value="Genomic_DNA"/>
</dbReference>
<comment type="caution">
    <text evidence="1">The sequence shown here is derived from an EMBL/GenBank/DDBJ whole genome shotgun (WGS) entry which is preliminary data.</text>
</comment>
<protein>
    <submittedName>
        <fullName evidence="1">ATP-binding protein</fullName>
    </submittedName>
</protein>
<sequence>MARPRVADLGGNPPVWLLIGPNYSGKTTFARWAAERTLEAKRSALLAALDPLNRTLTDFFEGVEQPASADPSLTPGWLRALVEHLMRERLPAIADMGGGDTSLARLIGDLPALAQTMEEAGISPVAAYFLGPRVDDLSSLATFEASGFRPRATVLVLNLARVDAGLDPAEAFAAVRRHSAFRAAVSRGALIVEMPRLDPSELALEIERRRLGFGAARDGEGGLGPLDRAGVRAWMDRMERAFASVDPWLP</sequence>
<evidence type="ECO:0000313" key="2">
    <source>
        <dbReference type="Proteomes" id="UP000765160"/>
    </source>
</evidence>
<organism evidence="1 2">
    <name type="scientific">Falsiroseomonas frigidaquae</name>
    <dbReference type="NCBI Taxonomy" id="487318"/>
    <lineage>
        <taxon>Bacteria</taxon>
        <taxon>Pseudomonadati</taxon>
        <taxon>Pseudomonadota</taxon>
        <taxon>Alphaproteobacteria</taxon>
        <taxon>Acetobacterales</taxon>
        <taxon>Roseomonadaceae</taxon>
        <taxon>Falsiroseomonas</taxon>
    </lineage>
</organism>
<name>A0ABX1F888_9PROT</name>
<gene>
    <name evidence="1" type="ORF">HB662_27615</name>
</gene>
<dbReference type="Gene3D" id="3.40.50.300">
    <property type="entry name" value="P-loop containing nucleotide triphosphate hydrolases"/>
    <property type="match status" value="1"/>
</dbReference>
<proteinExistence type="predicted"/>
<dbReference type="GO" id="GO:0005524">
    <property type="term" value="F:ATP binding"/>
    <property type="evidence" value="ECO:0007669"/>
    <property type="project" value="UniProtKB-KW"/>
</dbReference>